<evidence type="ECO:0000313" key="3">
    <source>
        <dbReference type="Proteomes" id="UP001642464"/>
    </source>
</evidence>
<gene>
    <name evidence="2" type="ORF">SCF082_LOCUS30682</name>
</gene>
<feature type="region of interest" description="Disordered" evidence="1">
    <location>
        <begin position="1"/>
        <end position="29"/>
    </location>
</feature>
<reference evidence="2 3" key="1">
    <citation type="submission" date="2024-02" db="EMBL/GenBank/DDBJ databases">
        <authorList>
            <person name="Chen Y."/>
            <person name="Shah S."/>
            <person name="Dougan E. K."/>
            <person name="Thang M."/>
            <person name="Chan C."/>
        </authorList>
    </citation>
    <scope>NUCLEOTIDE SEQUENCE [LARGE SCALE GENOMIC DNA]</scope>
</reference>
<dbReference type="EMBL" id="CAXAMM010025513">
    <property type="protein sequence ID" value="CAK9057055.1"/>
    <property type="molecule type" value="Genomic_DNA"/>
</dbReference>
<protein>
    <submittedName>
        <fullName evidence="2">Uncharacterized protein</fullName>
    </submittedName>
</protein>
<comment type="caution">
    <text evidence="2">The sequence shown here is derived from an EMBL/GenBank/DDBJ whole genome shotgun (WGS) entry which is preliminary data.</text>
</comment>
<evidence type="ECO:0000313" key="2">
    <source>
        <dbReference type="EMBL" id="CAK9057055.1"/>
    </source>
</evidence>
<proteinExistence type="predicted"/>
<dbReference type="Proteomes" id="UP001642464">
    <property type="component" value="Unassembled WGS sequence"/>
</dbReference>
<evidence type="ECO:0000256" key="1">
    <source>
        <dbReference type="SAM" id="MobiDB-lite"/>
    </source>
</evidence>
<sequence length="269" mass="30684">MMEDTKLKKTILKSAKPTKPDGKASGKAKAKAKGKAVEWGKVRMCAQQVCAFDYQLFAGSSFDDKCQTFFDELKTYCDQCSLQLNMTGITRTLLGYSKSSEYPSGNWFKGSDTTSLLYFLQHRIGDTLDSLDNDARPFFVDMCECIGSANCFMRCLYHSALFLTPDEREYLLETGHKAIQCFHKLAARSFNMGYTRWKYMPKFHTLGEILYTLEVERRKNLPSMSPLVYTTQQDEDFVGKVAAMSRAVSIRTVHARTLSRYLIALATRW</sequence>
<keyword evidence="3" id="KW-1185">Reference proteome</keyword>
<organism evidence="2 3">
    <name type="scientific">Durusdinium trenchii</name>
    <dbReference type="NCBI Taxonomy" id="1381693"/>
    <lineage>
        <taxon>Eukaryota</taxon>
        <taxon>Sar</taxon>
        <taxon>Alveolata</taxon>
        <taxon>Dinophyceae</taxon>
        <taxon>Suessiales</taxon>
        <taxon>Symbiodiniaceae</taxon>
        <taxon>Durusdinium</taxon>
    </lineage>
</organism>
<accession>A0ABP0MZT6</accession>
<name>A0ABP0MZT6_9DINO</name>